<reference evidence="4 5" key="1">
    <citation type="journal article" date="2018" name="J. Microbiol.">
        <title>Bacillus spongiae sp. nov., isolated from sponge of Jeju Island.</title>
        <authorList>
            <person name="Lee G.E."/>
            <person name="Im W.T."/>
            <person name="Park J.S."/>
        </authorList>
    </citation>
    <scope>NUCLEOTIDE SEQUENCE [LARGE SCALE GENOMIC DNA]</scope>
    <source>
        <strain evidence="4 5">135PIL107-10</strain>
    </source>
</reference>
<dbReference type="Gene3D" id="3.40.50.300">
    <property type="entry name" value="P-loop containing nucleotide triphosphate hydrolases"/>
    <property type="match status" value="1"/>
</dbReference>
<dbReference type="GO" id="GO:0005524">
    <property type="term" value="F:ATP binding"/>
    <property type="evidence" value="ECO:0007669"/>
    <property type="project" value="UniProtKB-KW"/>
</dbReference>
<keyword evidence="5" id="KW-1185">Reference proteome</keyword>
<dbReference type="RefSeq" id="WP_336587720.1">
    <property type="nucleotide sequence ID" value="NZ_JBBAXC010000012.1"/>
</dbReference>
<evidence type="ECO:0000313" key="5">
    <source>
        <dbReference type="Proteomes" id="UP001312865"/>
    </source>
</evidence>
<dbReference type="EMBL" id="JBBAXC010000012">
    <property type="protein sequence ID" value="MEI5908273.1"/>
    <property type="molecule type" value="Genomic_DNA"/>
</dbReference>
<evidence type="ECO:0000256" key="2">
    <source>
        <dbReference type="ARBA" id="ARBA00022840"/>
    </source>
</evidence>
<dbReference type="SUPFAM" id="SSF52540">
    <property type="entry name" value="P-loop containing nucleoside triphosphate hydrolases"/>
    <property type="match status" value="1"/>
</dbReference>
<dbReference type="PANTHER" id="PTHR43038">
    <property type="entry name" value="ATP-BINDING CASSETTE, SUB-FAMILY H, MEMBER 1"/>
    <property type="match status" value="1"/>
</dbReference>
<dbReference type="InterPro" id="IPR003593">
    <property type="entry name" value="AAA+_ATPase"/>
</dbReference>
<dbReference type="InterPro" id="IPR003439">
    <property type="entry name" value="ABC_transporter-like_ATP-bd"/>
</dbReference>
<organism evidence="4 5">
    <name type="scientific">Bacillus spongiae</name>
    <dbReference type="NCBI Taxonomy" id="2683610"/>
    <lineage>
        <taxon>Bacteria</taxon>
        <taxon>Bacillati</taxon>
        <taxon>Bacillota</taxon>
        <taxon>Bacilli</taxon>
        <taxon>Bacillales</taxon>
        <taxon>Bacillaceae</taxon>
        <taxon>Bacillus</taxon>
    </lineage>
</organism>
<protein>
    <submittedName>
        <fullName evidence="4">ABC transporter ATP-binding protein</fullName>
    </submittedName>
</protein>
<proteinExistence type="predicted"/>
<keyword evidence="2 4" id="KW-0067">ATP-binding</keyword>
<keyword evidence="1" id="KW-0547">Nucleotide-binding</keyword>
<feature type="domain" description="ABC transporter" evidence="3">
    <location>
        <begin position="6"/>
        <end position="233"/>
    </location>
</feature>
<evidence type="ECO:0000256" key="1">
    <source>
        <dbReference type="ARBA" id="ARBA00022741"/>
    </source>
</evidence>
<sequence length="239" mass="26965">MPHSIMEIQSLSKSFGDLEVLREVTLQLRRGEIYGLLGPSGSGKTTLIKMMIGLEKPSVGTITFNQKPLSSKDLFYNIGYMAQGDALYNELSAYENLDFFASMYGMKKSERKMRILELMEMVELSSALHKPVSLYSGGMRRRLSLITAMLHQPKILILDEPTVGIDPVLRQKIWAKFQELKSDGVSLFITTHVMDEAEKCDVLGLIRDGHLIANDTPNQIKETFHVTTMEDVFLKMEGN</sequence>
<accession>A0ABU8HGT0</accession>
<dbReference type="InterPro" id="IPR017871">
    <property type="entry name" value="ABC_transporter-like_CS"/>
</dbReference>
<dbReference type="Proteomes" id="UP001312865">
    <property type="component" value="Unassembled WGS sequence"/>
</dbReference>
<gene>
    <name evidence="4" type="ORF">WAK64_14535</name>
</gene>
<dbReference type="PROSITE" id="PS00211">
    <property type="entry name" value="ABC_TRANSPORTER_1"/>
    <property type="match status" value="1"/>
</dbReference>
<dbReference type="InterPro" id="IPR027417">
    <property type="entry name" value="P-loop_NTPase"/>
</dbReference>
<dbReference type="SMART" id="SM00382">
    <property type="entry name" value="AAA"/>
    <property type="match status" value="1"/>
</dbReference>
<dbReference type="PROSITE" id="PS50893">
    <property type="entry name" value="ABC_TRANSPORTER_2"/>
    <property type="match status" value="1"/>
</dbReference>
<evidence type="ECO:0000313" key="4">
    <source>
        <dbReference type="EMBL" id="MEI5908273.1"/>
    </source>
</evidence>
<comment type="caution">
    <text evidence="4">The sequence shown here is derived from an EMBL/GenBank/DDBJ whole genome shotgun (WGS) entry which is preliminary data.</text>
</comment>
<dbReference type="Pfam" id="PF00005">
    <property type="entry name" value="ABC_tran"/>
    <property type="match status" value="1"/>
</dbReference>
<name>A0ABU8HGT0_9BACI</name>
<dbReference type="PANTHER" id="PTHR43038:SF3">
    <property type="entry name" value="ABC TRANSPORTER G FAMILY MEMBER 20 ISOFORM X1"/>
    <property type="match status" value="1"/>
</dbReference>
<evidence type="ECO:0000259" key="3">
    <source>
        <dbReference type="PROSITE" id="PS50893"/>
    </source>
</evidence>